<comment type="caution">
    <text evidence="7">The sequence shown here is derived from an EMBL/GenBank/DDBJ whole genome shotgun (WGS) entry which is preliminary data.</text>
</comment>
<feature type="region of interest" description="Disordered" evidence="5">
    <location>
        <begin position="287"/>
        <end position="310"/>
    </location>
</feature>
<proteinExistence type="predicted"/>
<keyword evidence="8" id="KW-1185">Reference proteome</keyword>
<keyword evidence="3 4" id="KW-0862">Zinc</keyword>
<evidence type="ECO:0000256" key="2">
    <source>
        <dbReference type="ARBA" id="ARBA00022771"/>
    </source>
</evidence>
<dbReference type="InterPro" id="IPR000571">
    <property type="entry name" value="Znf_CCCH"/>
</dbReference>
<accession>A0A2U1M7E9</accession>
<keyword evidence="2 4" id="KW-0863">Zinc-finger</keyword>
<dbReference type="Pfam" id="PF14223">
    <property type="entry name" value="Retrotran_gag_2"/>
    <property type="match status" value="1"/>
</dbReference>
<evidence type="ECO:0000256" key="5">
    <source>
        <dbReference type="SAM" id="MobiDB-lite"/>
    </source>
</evidence>
<feature type="compositionally biased region" description="Low complexity" evidence="5">
    <location>
        <begin position="288"/>
        <end position="310"/>
    </location>
</feature>
<dbReference type="Proteomes" id="UP000245207">
    <property type="component" value="Unassembled WGS sequence"/>
</dbReference>
<evidence type="ECO:0000256" key="1">
    <source>
        <dbReference type="ARBA" id="ARBA00022723"/>
    </source>
</evidence>
<evidence type="ECO:0000313" key="7">
    <source>
        <dbReference type="EMBL" id="PWA57157.1"/>
    </source>
</evidence>
<feature type="region of interest" description="Disordered" evidence="5">
    <location>
        <begin position="220"/>
        <end position="257"/>
    </location>
</feature>
<dbReference type="PROSITE" id="PS50103">
    <property type="entry name" value="ZF_C3H1"/>
    <property type="match status" value="1"/>
</dbReference>
<evidence type="ECO:0000313" key="8">
    <source>
        <dbReference type="Proteomes" id="UP000245207"/>
    </source>
</evidence>
<reference evidence="7 8" key="1">
    <citation type="journal article" date="2018" name="Mol. Plant">
        <title>The genome of Artemisia annua provides insight into the evolution of Asteraceae family and artemisinin biosynthesis.</title>
        <authorList>
            <person name="Shen Q."/>
            <person name="Zhang L."/>
            <person name="Liao Z."/>
            <person name="Wang S."/>
            <person name="Yan T."/>
            <person name="Shi P."/>
            <person name="Liu M."/>
            <person name="Fu X."/>
            <person name="Pan Q."/>
            <person name="Wang Y."/>
            <person name="Lv Z."/>
            <person name="Lu X."/>
            <person name="Zhang F."/>
            <person name="Jiang W."/>
            <person name="Ma Y."/>
            <person name="Chen M."/>
            <person name="Hao X."/>
            <person name="Li L."/>
            <person name="Tang Y."/>
            <person name="Lv G."/>
            <person name="Zhou Y."/>
            <person name="Sun X."/>
            <person name="Brodelius P.E."/>
            <person name="Rose J.K.C."/>
            <person name="Tang K."/>
        </authorList>
    </citation>
    <scope>NUCLEOTIDE SEQUENCE [LARGE SCALE GENOMIC DNA]</scope>
    <source>
        <strain evidence="8">cv. Huhao1</strain>
        <tissue evidence="7">Leaf</tissue>
    </source>
</reference>
<feature type="zinc finger region" description="C3H1-type" evidence="4">
    <location>
        <begin position="253"/>
        <end position="281"/>
    </location>
</feature>
<feature type="compositionally biased region" description="Basic and acidic residues" evidence="5">
    <location>
        <begin position="238"/>
        <end position="251"/>
    </location>
</feature>
<dbReference type="EMBL" id="PKPP01006246">
    <property type="protein sequence ID" value="PWA57157.1"/>
    <property type="molecule type" value="Genomic_DNA"/>
</dbReference>
<sequence>MVNTTPPPPVTTLSLSDKMLAGPSITSLVPIKLDLSKSNYSSWCFFFKTHCEGLEILDHIQHKEASTSVDVTPPPTTEWLKVDSILKSWIFLTSSEVLVRRLAKANPKTALEAWTFLENVFLDNKRTKTVALRGELRVLDMGNMTVDEYFAKIESIATLLTDLGSPIHDDDLVTYAINGLSDRFAHVAGIIAHRDPFPDLDMVRSMVTTEDLRLKHKVTPSNHITTPSAPTVLLAESSNRESRETRNRDSRGPSSPIVCRHFARTGMCKWGAGCRFMHDSMQKKNTVSQQSSLWSSNSSRQSGTSTGLQGMGQAQLLQLVEAQ</sequence>
<evidence type="ECO:0000259" key="6">
    <source>
        <dbReference type="PROSITE" id="PS50103"/>
    </source>
</evidence>
<dbReference type="OrthoDB" id="913025at2759"/>
<dbReference type="AlphaFoldDB" id="A0A2U1M7E9"/>
<feature type="domain" description="C3H1-type" evidence="6">
    <location>
        <begin position="253"/>
        <end position="281"/>
    </location>
</feature>
<gene>
    <name evidence="7" type="ORF">CTI12_AA411810</name>
</gene>
<keyword evidence="1 4" id="KW-0479">Metal-binding</keyword>
<dbReference type="GO" id="GO:0008270">
    <property type="term" value="F:zinc ion binding"/>
    <property type="evidence" value="ECO:0007669"/>
    <property type="project" value="UniProtKB-KW"/>
</dbReference>
<dbReference type="PANTHER" id="PTHR47481">
    <property type="match status" value="1"/>
</dbReference>
<evidence type="ECO:0000256" key="4">
    <source>
        <dbReference type="PROSITE-ProRule" id="PRU00723"/>
    </source>
</evidence>
<dbReference type="Gene3D" id="4.10.1000.10">
    <property type="entry name" value="Zinc finger, CCCH-type"/>
    <property type="match status" value="1"/>
</dbReference>
<name>A0A2U1M7E9_ARTAN</name>
<dbReference type="SUPFAM" id="SSF90229">
    <property type="entry name" value="CCCH zinc finger"/>
    <property type="match status" value="1"/>
</dbReference>
<protein>
    <recommendedName>
        <fullName evidence="6">C3H1-type domain-containing protein</fullName>
    </recommendedName>
</protein>
<dbReference type="InterPro" id="IPR036855">
    <property type="entry name" value="Znf_CCCH_sf"/>
</dbReference>
<dbReference type="InterPro" id="IPR041367">
    <property type="entry name" value="Znf-CCCH_4"/>
</dbReference>
<dbReference type="PANTHER" id="PTHR47481:SF41">
    <property type="entry name" value="COPIA-LIKE POLYPROTEIN_RETROTRANSPOSON"/>
    <property type="match status" value="1"/>
</dbReference>
<dbReference type="Pfam" id="PF18044">
    <property type="entry name" value="zf-CCCH_4"/>
    <property type="match status" value="1"/>
</dbReference>
<evidence type="ECO:0000256" key="3">
    <source>
        <dbReference type="ARBA" id="ARBA00022833"/>
    </source>
</evidence>
<feature type="compositionally biased region" description="Polar residues" evidence="5">
    <location>
        <begin position="220"/>
        <end position="229"/>
    </location>
</feature>
<organism evidence="7 8">
    <name type="scientific">Artemisia annua</name>
    <name type="common">Sweet wormwood</name>
    <dbReference type="NCBI Taxonomy" id="35608"/>
    <lineage>
        <taxon>Eukaryota</taxon>
        <taxon>Viridiplantae</taxon>
        <taxon>Streptophyta</taxon>
        <taxon>Embryophyta</taxon>
        <taxon>Tracheophyta</taxon>
        <taxon>Spermatophyta</taxon>
        <taxon>Magnoliopsida</taxon>
        <taxon>eudicotyledons</taxon>
        <taxon>Gunneridae</taxon>
        <taxon>Pentapetalae</taxon>
        <taxon>asterids</taxon>
        <taxon>campanulids</taxon>
        <taxon>Asterales</taxon>
        <taxon>Asteraceae</taxon>
        <taxon>Asteroideae</taxon>
        <taxon>Anthemideae</taxon>
        <taxon>Artemisiinae</taxon>
        <taxon>Artemisia</taxon>
    </lineage>
</organism>